<evidence type="ECO:0000313" key="2">
    <source>
        <dbReference type="Proteomes" id="UP000254052"/>
    </source>
</evidence>
<dbReference type="SMR" id="A0A377BB95"/>
<dbReference type="EMBL" id="UGED01000009">
    <property type="protein sequence ID" value="STL58579.1"/>
    <property type="molecule type" value="Genomic_DNA"/>
</dbReference>
<reference evidence="1 2" key="1">
    <citation type="submission" date="2018-06" db="EMBL/GenBank/DDBJ databases">
        <authorList>
            <consortium name="Pathogen Informatics"/>
            <person name="Doyle S."/>
        </authorList>
    </citation>
    <scope>NUCLEOTIDE SEQUENCE [LARGE SCALE GENOMIC DNA]</scope>
    <source>
        <strain evidence="1 2">NCTC9962</strain>
    </source>
</reference>
<sequence length="76" mass="9012">MRRKRLIQPTKTHKFKVLQEKVGLISVAHQAISGLFSDENAGVKILRRFGRELLLRNCRYSRNVKSWHRKHANKIF</sequence>
<accession>A0A377BB95</accession>
<evidence type="ECO:0000313" key="1">
    <source>
        <dbReference type="EMBL" id="STL58579.1"/>
    </source>
</evidence>
<organism evidence="1 2">
    <name type="scientific">Escherichia coli</name>
    <dbReference type="NCBI Taxonomy" id="562"/>
    <lineage>
        <taxon>Bacteria</taxon>
        <taxon>Pseudomonadati</taxon>
        <taxon>Pseudomonadota</taxon>
        <taxon>Gammaproteobacteria</taxon>
        <taxon>Enterobacterales</taxon>
        <taxon>Enterobacteriaceae</taxon>
        <taxon>Escherichia</taxon>
    </lineage>
</organism>
<gene>
    <name evidence="1" type="ORF">NCTC9962_04972</name>
</gene>
<protein>
    <submittedName>
        <fullName evidence="1">Uncharacterized protein</fullName>
    </submittedName>
</protein>
<dbReference type="Proteomes" id="UP000254052">
    <property type="component" value="Unassembled WGS sequence"/>
</dbReference>
<proteinExistence type="predicted"/>
<dbReference type="AlphaFoldDB" id="A0A377BB95"/>
<name>A0A377BB95_ECOLX</name>